<dbReference type="PANTHER" id="PTHR31490">
    <property type="entry name" value="GLYCOSYL HYDROLASE"/>
    <property type="match status" value="1"/>
</dbReference>
<dbReference type="InterPro" id="IPR001000">
    <property type="entry name" value="GH10_dom"/>
</dbReference>
<sequence length="383" mass="42566">MKSQICLLSALLAGCSAFSSSESKTPAEKGLADLADMPIGIAVNIEGKARDTLNSAVRRAIVTTHFDQMSVENTMKMKYWDSKDFSNPRVDELTAFAVANNLKMHGHVLVWHRSYQLPSWAYDDNPNFLTDFTRHVAGVAGKNASTGIMASWDVVNEALYDKYDDGDNGPNGKGGDVNGGVKYRKSVFYRALGPDYIAQAFKAADKAEPNADLYYNDFNTEDGGPKTDSLVNLIDGLVKQGVPIDGVGFQMHVISDYPSLDNIKASWRRILDLNHNLKIKITELDVRVNNRYDGNPDNDYETCNNCPGLEKQKARYKEIVKAYYEVVPAKLRGGITIWGVSDTDSWYGPVEKPSQPDWPLLWDGNLKEKPAFYGVKEAIIESE</sequence>
<dbReference type="SUPFAM" id="SSF51445">
    <property type="entry name" value="(Trans)glycosidases"/>
    <property type="match status" value="1"/>
</dbReference>
<evidence type="ECO:0000259" key="11">
    <source>
        <dbReference type="PROSITE" id="PS51760"/>
    </source>
</evidence>
<keyword evidence="5 9" id="KW-0378">Hydrolase</keyword>
<dbReference type="InterPro" id="IPR044846">
    <property type="entry name" value="GH10"/>
</dbReference>
<dbReference type="SMART" id="SM00633">
    <property type="entry name" value="Glyco_10"/>
    <property type="match status" value="1"/>
</dbReference>
<dbReference type="Pfam" id="PF00331">
    <property type="entry name" value="Glyco_hydro_10"/>
    <property type="match status" value="1"/>
</dbReference>
<evidence type="ECO:0000256" key="9">
    <source>
        <dbReference type="RuleBase" id="RU361174"/>
    </source>
</evidence>
<keyword evidence="3" id="KW-0858">Xylan degradation</keyword>
<evidence type="ECO:0000256" key="2">
    <source>
        <dbReference type="ARBA" id="ARBA00007495"/>
    </source>
</evidence>
<feature type="signal peptide" evidence="10">
    <location>
        <begin position="1"/>
        <end position="21"/>
    </location>
</feature>
<keyword evidence="8 9" id="KW-0624">Polysaccharide degradation</keyword>
<evidence type="ECO:0000313" key="13">
    <source>
        <dbReference type="Proteomes" id="UP001320119"/>
    </source>
</evidence>
<evidence type="ECO:0000256" key="6">
    <source>
        <dbReference type="ARBA" id="ARBA00023277"/>
    </source>
</evidence>
<dbReference type="PROSITE" id="PS51760">
    <property type="entry name" value="GH10_2"/>
    <property type="match status" value="1"/>
</dbReference>
<dbReference type="InterPro" id="IPR017853">
    <property type="entry name" value="GH"/>
</dbReference>
<keyword evidence="4 10" id="KW-0732">Signal</keyword>
<name>A0AAN2BK99_9GAMM</name>
<protein>
    <recommendedName>
        <fullName evidence="9">Beta-xylanase</fullName>
        <ecNumber evidence="9">3.2.1.8</ecNumber>
    </recommendedName>
</protein>
<keyword evidence="7 9" id="KW-0326">Glycosidase</keyword>
<comment type="similarity">
    <text evidence="2 9">Belongs to the glycosyl hydrolase 10 (cellulase F) family.</text>
</comment>
<dbReference type="RefSeq" id="WP_236987265.1">
    <property type="nucleotide sequence ID" value="NZ_AP023086.1"/>
</dbReference>
<evidence type="ECO:0000256" key="7">
    <source>
        <dbReference type="ARBA" id="ARBA00023295"/>
    </source>
</evidence>
<dbReference type="PRINTS" id="PR00134">
    <property type="entry name" value="GLHYDRLASE10"/>
</dbReference>
<evidence type="ECO:0000256" key="3">
    <source>
        <dbReference type="ARBA" id="ARBA00022651"/>
    </source>
</evidence>
<evidence type="ECO:0000313" key="12">
    <source>
        <dbReference type="EMBL" id="BCD97786.1"/>
    </source>
</evidence>
<evidence type="ECO:0000256" key="10">
    <source>
        <dbReference type="SAM" id="SignalP"/>
    </source>
</evidence>
<dbReference type="PANTHER" id="PTHR31490:SF88">
    <property type="entry name" value="BETA-XYLANASE"/>
    <property type="match status" value="1"/>
</dbReference>
<organism evidence="12 13">
    <name type="scientific">Marinagarivorans cellulosilyticus</name>
    <dbReference type="NCBI Taxonomy" id="2721545"/>
    <lineage>
        <taxon>Bacteria</taxon>
        <taxon>Pseudomonadati</taxon>
        <taxon>Pseudomonadota</taxon>
        <taxon>Gammaproteobacteria</taxon>
        <taxon>Cellvibrionales</taxon>
        <taxon>Cellvibrionaceae</taxon>
        <taxon>Marinagarivorans</taxon>
    </lineage>
</organism>
<dbReference type="KEGG" id="marq:MARGE09_P1987"/>
<gene>
    <name evidence="12" type="ORF">MARGE09_P1987</name>
</gene>
<evidence type="ECO:0000256" key="4">
    <source>
        <dbReference type="ARBA" id="ARBA00022729"/>
    </source>
</evidence>
<proteinExistence type="inferred from homology"/>
<keyword evidence="13" id="KW-1185">Reference proteome</keyword>
<dbReference type="PROSITE" id="PS51257">
    <property type="entry name" value="PROKAR_LIPOPROTEIN"/>
    <property type="match status" value="1"/>
</dbReference>
<reference evidence="12 13" key="1">
    <citation type="journal article" date="2022" name="IScience">
        <title>An ultrasensitive nanofiber-based assay for enzymatic hydrolysis and deep-sea microbial degradation of cellulose.</title>
        <authorList>
            <person name="Tsudome M."/>
            <person name="Tachioka M."/>
            <person name="Miyazaki M."/>
            <person name="Uchimura K."/>
            <person name="Tsuda M."/>
            <person name="Takaki Y."/>
            <person name="Deguchi S."/>
        </authorList>
    </citation>
    <scope>NUCLEOTIDE SEQUENCE [LARGE SCALE GENOMIC DNA]</scope>
    <source>
        <strain evidence="12 13">GE09</strain>
    </source>
</reference>
<dbReference type="Proteomes" id="UP001320119">
    <property type="component" value="Chromosome"/>
</dbReference>
<feature type="chain" id="PRO_5043026312" description="Beta-xylanase" evidence="10">
    <location>
        <begin position="22"/>
        <end position="383"/>
    </location>
</feature>
<dbReference type="GO" id="GO:0031176">
    <property type="term" value="F:endo-1,4-beta-xylanase activity"/>
    <property type="evidence" value="ECO:0007669"/>
    <property type="project" value="UniProtKB-EC"/>
</dbReference>
<evidence type="ECO:0000256" key="1">
    <source>
        <dbReference type="ARBA" id="ARBA00000681"/>
    </source>
</evidence>
<keyword evidence="6 9" id="KW-0119">Carbohydrate metabolism</keyword>
<accession>A0AAN2BK99</accession>
<dbReference type="AlphaFoldDB" id="A0AAN2BK99"/>
<feature type="domain" description="GH10" evidence="11">
    <location>
        <begin position="47"/>
        <end position="378"/>
    </location>
</feature>
<evidence type="ECO:0000256" key="5">
    <source>
        <dbReference type="ARBA" id="ARBA00022801"/>
    </source>
</evidence>
<evidence type="ECO:0000256" key="8">
    <source>
        <dbReference type="ARBA" id="ARBA00023326"/>
    </source>
</evidence>
<dbReference type="EMBL" id="AP023086">
    <property type="protein sequence ID" value="BCD97786.1"/>
    <property type="molecule type" value="Genomic_DNA"/>
</dbReference>
<dbReference type="GO" id="GO:0045493">
    <property type="term" value="P:xylan catabolic process"/>
    <property type="evidence" value="ECO:0007669"/>
    <property type="project" value="UniProtKB-KW"/>
</dbReference>
<dbReference type="Gene3D" id="3.20.20.80">
    <property type="entry name" value="Glycosidases"/>
    <property type="match status" value="1"/>
</dbReference>
<comment type="catalytic activity">
    <reaction evidence="1 9">
        <text>Endohydrolysis of (1-&gt;4)-beta-D-xylosidic linkages in xylans.</text>
        <dbReference type="EC" id="3.2.1.8"/>
    </reaction>
</comment>
<dbReference type="EC" id="3.2.1.8" evidence="9"/>